<dbReference type="EMBL" id="MU007010">
    <property type="protein sequence ID" value="KAF2436695.1"/>
    <property type="molecule type" value="Genomic_DNA"/>
</dbReference>
<evidence type="ECO:0000313" key="1">
    <source>
        <dbReference type="EMBL" id="KAF2436695.1"/>
    </source>
</evidence>
<reference evidence="1" key="1">
    <citation type="journal article" date="2020" name="Stud. Mycol.">
        <title>101 Dothideomycetes genomes: a test case for predicting lifestyles and emergence of pathogens.</title>
        <authorList>
            <person name="Haridas S."/>
            <person name="Albert R."/>
            <person name="Binder M."/>
            <person name="Bloem J."/>
            <person name="Labutti K."/>
            <person name="Salamov A."/>
            <person name="Andreopoulos B."/>
            <person name="Baker S."/>
            <person name="Barry K."/>
            <person name="Bills G."/>
            <person name="Bluhm B."/>
            <person name="Cannon C."/>
            <person name="Castanera R."/>
            <person name="Culley D."/>
            <person name="Daum C."/>
            <person name="Ezra D."/>
            <person name="Gonzalez J."/>
            <person name="Henrissat B."/>
            <person name="Kuo A."/>
            <person name="Liang C."/>
            <person name="Lipzen A."/>
            <person name="Lutzoni F."/>
            <person name="Magnuson J."/>
            <person name="Mondo S."/>
            <person name="Nolan M."/>
            <person name="Ohm R."/>
            <person name="Pangilinan J."/>
            <person name="Park H.-J."/>
            <person name="Ramirez L."/>
            <person name="Alfaro M."/>
            <person name="Sun H."/>
            <person name="Tritt A."/>
            <person name="Yoshinaga Y."/>
            <person name="Zwiers L.-H."/>
            <person name="Turgeon B."/>
            <person name="Goodwin S."/>
            <person name="Spatafora J."/>
            <person name="Crous P."/>
            <person name="Grigoriev I."/>
        </authorList>
    </citation>
    <scope>NUCLEOTIDE SEQUENCE</scope>
    <source>
        <strain evidence="1">CBS 130266</strain>
    </source>
</reference>
<accession>A0A9P4P3J9</accession>
<name>A0A9P4P3J9_9PEZI</name>
<feature type="non-terminal residue" evidence="1">
    <location>
        <position position="149"/>
    </location>
</feature>
<feature type="non-terminal residue" evidence="1">
    <location>
        <position position="1"/>
    </location>
</feature>
<gene>
    <name evidence="1" type="ORF">EJ08DRAFT_574288</name>
</gene>
<sequence length="149" mass="17588">WEKWLFIIKETAEINDVWKYINPDNTAIKSLHKLVIESATPHFYELIRDKPTLYTKLAILQKRLDPTATELELDIRLKWINAVKGGAKGQGIEAWMDEFATIYRRAVKVGLPEVYGTRAHRDLFMVIRTREEDRVWAEIRENNYNKAEE</sequence>
<proteinExistence type="predicted"/>
<keyword evidence="2" id="KW-1185">Reference proteome</keyword>
<comment type="caution">
    <text evidence="1">The sequence shown here is derived from an EMBL/GenBank/DDBJ whole genome shotgun (WGS) entry which is preliminary data.</text>
</comment>
<dbReference type="Proteomes" id="UP000800235">
    <property type="component" value="Unassembled WGS sequence"/>
</dbReference>
<evidence type="ECO:0000313" key="2">
    <source>
        <dbReference type="Proteomes" id="UP000800235"/>
    </source>
</evidence>
<protein>
    <submittedName>
        <fullName evidence="1">Uncharacterized protein</fullName>
    </submittedName>
</protein>
<dbReference type="AlphaFoldDB" id="A0A9P4P3J9"/>
<organism evidence="1 2">
    <name type="scientific">Tothia fuscella</name>
    <dbReference type="NCBI Taxonomy" id="1048955"/>
    <lineage>
        <taxon>Eukaryota</taxon>
        <taxon>Fungi</taxon>
        <taxon>Dikarya</taxon>
        <taxon>Ascomycota</taxon>
        <taxon>Pezizomycotina</taxon>
        <taxon>Dothideomycetes</taxon>
        <taxon>Pleosporomycetidae</taxon>
        <taxon>Venturiales</taxon>
        <taxon>Cylindrosympodiaceae</taxon>
        <taxon>Tothia</taxon>
    </lineage>
</organism>